<dbReference type="CDD" id="cd15482">
    <property type="entry name" value="Sialidase_non-viral"/>
    <property type="match status" value="1"/>
</dbReference>
<sequence length="792" mass="90255">MGRGRIVNALSFFVFLKNVFLNRHSCYYRIDNLNLRFAFLKLVISATIAVTILPNHLWIGRCRGQQFVVGSYNKKGRNLFCDRFVRLLQNCAHKRPIFTLFFFDSLLLLYQDIILIRYEMKLKVLVSTIVSIMIWPASIVAQGELIPMIEIPAGNFYMGTLGEDENYDEAPMHKVYISKPFKMGLTEVTNAQYELFCPEHKSLRGKNGFSSEDDEAVVFVTYQDAVAFCDWLTRKEGKTYRLPTEAEWEYACKAGRYWNFYMDDKLPAAWQKNQVIAATPKPLSLKVAQTPPNEWGLYDMCGNVEEWCLDWYGPYIDKEQTDPVGYSDGIARVTRGGSHNTPVKYLRSANRMAMLPEDKHTMTGFRVVQAEYPQTAPLSQPKDEYVVSQIKWDWDSQCVTEPVFAAPLVYVHEPDVHSGTPFFKHNHQPALTWCDNGDLLAVWFSTNEEKGREMVVLSSRLRAGSCEWEKPRMFYQIADRNLTGTALLNDRQGTLYHINGVEAAGHWQNLMMTLRTSTDNGQTWSKPRMIAPEHTKRHQVIAGTSITKEGWFVQACDAGPGGRDGAAVHISKDKGKTWTDPWDGAPLPDFKEGRTGTTIAGIHAGVVQLKDGRLMALGRNNSIRDKEGRLRMPMSVSDDMGKTWHYSASEFPPIDGGQRLVLMRLNEGPILLISFTEHPYRTPKEERGMMFTNQSGKPFKGYGMYAALSYDEGKTWPVKRLLTDGIYRFLNGGAWTQFFEMDENHAEPRGYLAGTQTPDNMIHLITSRFYYKFNLAWLKGNESAISPHSLSD</sequence>
<dbReference type="InterPro" id="IPR042095">
    <property type="entry name" value="SUMF_sf"/>
</dbReference>
<dbReference type="PANTHER" id="PTHR23150">
    <property type="entry name" value="SULFATASE MODIFYING FACTOR 1, 2"/>
    <property type="match status" value="1"/>
</dbReference>
<protein>
    <submittedName>
        <fullName evidence="3">Serine/threonine-protein kinase pkn1</fullName>
    </submittedName>
</protein>
<dbReference type="GO" id="GO:0120147">
    <property type="term" value="F:formylglycine-generating oxidase activity"/>
    <property type="evidence" value="ECO:0007669"/>
    <property type="project" value="TreeGrafter"/>
</dbReference>
<feature type="domain" description="Sialidase" evidence="2">
    <location>
        <begin position="437"/>
        <end position="723"/>
    </location>
</feature>
<feature type="domain" description="Sulfatase-modifying factor enzyme-like" evidence="1">
    <location>
        <begin position="148"/>
        <end position="368"/>
    </location>
</feature>
<dbReference type="SUPFAM" id="SSF50939">
    <property type="entry name" value="Sialidases"/>
    <property type="match status" value="1"/>
</dbReference>
<dbReference type="Gene3D" id="3.90.1580.10">
    <property type="entry name" value="paralog of FGE (formylglycine-generating enzyme)"/>
    <property type="match status" value="1"/>
</dbReference>
<organism evidence="3 4">
    <name type="scientific">Phocaeicola vulgatus</name>
    <name type="common">Bacteroides vulgatus</name>
    <dbReference type="NCBI Taxonomy" id="821"/>
    <lineage>
        <taxon>Bacteria</taxon>
        <taxon>Pseudomonadati</taxon>
        <taxon>Bacteroidota</taxon>
        <taxon>Bacteroidia</taxon>
        <taxon>Bacteroidales</taxon>
        <taxon>Bacteroidaceae</taxon>
        <taxon>Phocaeicola</taxon>
    </lineage>
</organism>
<dbReference type="SUPFAM" id="SSF56436">
    <property type="entry name" value="C-type lectin-like"/>
    <property type="match status" value="1"/>
</dbReference>
<evidence type="ECO:0000313" key="4">
    <source>
        <dbReference type="Proteomes" id="UP000061587"/>
    </source>
</evidence>
<dbReference type="InterPro" id="IPR036278">
    <property type="entry name" value="Sialidase_sf"/>
</dbReference>
<dbReference type="AlphaFoldDB" id="A0A0P0LBC5"/>
<dbReference type="EMBL" id="CP013020">
    <property type="protein sequence ID" value="ALK82864.1"/>
    <property type="molecule type" value="Genomic_DNA"/>
</dbReference>
<dbReference type="PATRIC" id="fig|821.40.peg.275"/>
<dbReference type="Pfam" id="PF13088">
    <property type="entry name" value="BNR_2"/>
    <property type="match status" value="1"/>
</dbReference>
<proteinExistence type="predicted"/>
<keyword evidence="3" id="KW-0808">Transferase</keyword>
<dbReference type="InterPro" id="IPR011040">
    <property type="entry name" value="Sialidase"/>
</dbReference>
<name>A0A0P0LBC5_PHOVU</name>
<reference evidence="3 4" key="2">
    <citation type="journal article" date="2016" name="Genome Biol. Evol.">
        <title>Extensive mobilome-driven genome diversification in mouse gut-associated Bacteroides vulgatus mpk.</title>
        <authorList>
            <person name="Lange A."/>
            <person name="Beier S."/>
            <person name="Steimle A."/>
            <person name="Autenrieth I.B."/>
            <person name="Huson D.H."/>
            <person name="Frick J.S."/>
        </authorList>
    </citation>
    <scope>NUCLEOTIDE SEQUENCE [LARGE SCALE GENOMIC DNA]</scope>
    <source>
        <strain evidence="4">mpk</strain>
    </source>
</reference>
<reference evidence="4" key="1">
    <citation type="submission" date="2015-10" db="EMBL/GenBank/DDBJ databases">
        <title>Extensive mobilome-driven genome diversification in gut-associated Bacteroides vulgatus mpk.</title>
        <authorList>
            <person name="Beier S."/>
            <person name="Lange A."/>
            <person name="Huson D.H."/>
            <person name="Frick J.-S."/>
            <person name="Autenrieth I.B."/>
        </authorList>
    </citation>
    <scope>NUCLEOTIDE SEQUENCE [LARGE SCALE GENOMIC DNA]</scope>
    <source>
        <strain evidence="4">mpk</strain>
    </source>
</reference>
<evidence type="ECO:0000259" key="1">
    <source>
        <dbReference type="Pfam" id="PF03781"/>
    </source>
</evidence>
<keyword evidence="3" id="KW-0418">Kinase</keyword>
<evidence type="ECO:0000313" key="3">
    <source>
        <dbReference type="EMBL" id="ALK82864.1"/>
    </source>
</evidence>
<dbReference type="Gene3D" id="2.120.10.10">
    <property type="match status" value="1"/>
</dbReference>
<dbReference type="Proteomes" id="UP000061587">
    <property type="component" value="Chromosome"/>
</dbReference>
<dbReference type="InterPro" id="IPR016187">
    <property type="entry name" value="CTDL_fold"/>
</dbReference>
<dbReference type="PANTHER" id="PTHR23150:SF19">
    <property type="entry name" value="FORMYLGLYCINE-GENERATING ENZYME"/>
    <property type="match status" value="1"/>
</dbReference>
<accession>A0A0P0LBC5</accession>
<evidence type="ECO:0000259" key="2">
    <source>
        <dbReference type="Pfam" id="PF13088"/>
    </source>
</evidence>
<gene>
    <name evidence="3" type="ORF">BvMPK_0225</name>
</gene>
<dbReference type="InterPro" id="IPR005532">
    <property type="entry name" value="SUMF_dom"/>
</dbReference>
<dbReference type="Pfam" id="PF03781">
    <property type="entry name" value="FGE-sulfatase"/>
    <property type="match status" value="1"/>
</dbReference>
<dbReference type="InterPro" id="IPR051043">
    <property type="entry name" value="Sulfatase_Mod_Factor_Kinase"/>
</dbReference>
<dbReference type="GO" id="GO:0016301">
    <property type="term" value="F:kinase activity"/>
    <property type="evidence" value="ECO:0007669"/>
    <property type="project" value="UniProtKB-KW"/>
</dbReference>